<reference evidence="9" key="1">
    <citation type="submission" date="2020-10" db="EMBL/GenBank/DDBJ databases">
        <authorList>
            <person name="Gilroy R."/>
        </authorList>
    </citation>
    <scope>NUCLEOTIDE SEQUENCE</scope>
    <source>
        <strain evidence="9">ChiSjej1B19-7085</strain>
    </source>
</reference>
<dbReference type="NCBIfam" id="TIGR02227">
    <property type="entry name" value="sigpep_I_bact"/>
    <property type="match status" value="1"/>
</dbReference>
<keyword evidence="7" id="KW-0472">Membrane</keyword>
<name>A0A9D1DSW7_9FIRM</name>
<evidence type="ECO:0000313" key="10">
    <source>
        <dbReference type="Proteomes" id="UP000886785"/>
    </source>
</evidence>
<protein>
    <recommendedName>
        <fullName evidence="4 7">Signal peptidase I</fullName>
        <ecNumber evidence="4 7">3.4.21.89</ecNumber>
    </recommendedName>
</protein>
<feature type="active site" evidence="6">
    <location>
        <position position="58"/>
    </location>
</feature>
<evidence type="ECO:0000259" key="8">
    <source>
        <dbReference type="Pfam" id="PF10502"/>
    </source>
</evidence>
<dbReference type="GO" id="GO:0006465">
    <property type="term" value="P:signal peptide processing"/>
    <property type="evidence" value="ECO:0007669"/>
    <property type="project" value="InterPro"/>
</dbReference>
<feature type="domain" description="Peptidase S26" evidence="8">
    <location>
        <begin position="29"/>
        <end position="187"/>
    </location>
</feature>
<comment type="subcellular location">
    <subcellularLocation>
        <location evidence="2">Cell membrane</location>
        <topology evidence="2">Single-pass type II membrane protein</topology>
    </subcellularLocation>
    <subcellularLocation>
        <location evidence="7">Membrane</location>
        <topology evidence="7">Single-pass type II membrane protein</topology>
    </subcellularLocation>
</comment>
<comment type="catalytic activity">
    <reaction evidence="1 7">
        <text>Cleavage of hydrophobic, N-terminal signal or leader sequences from secreted and periplasmic proteins.</text>
        <dbReference type="EC" id="3.4.21.89"/>
    </reaction>
</comment>
<evidence type="ECO:0000313" key="9">
    <source>
        <dbReference type="EMBL" id="HIR58348.1"/>
    </source>
</evidence>
<dbReference type="Pfam" id="PF10502">
    <property type="entry name" value="Peptidase_S26"/>
    <property type="match status" value="1"/>
</dbReference>
<organism evidence="9 10">
    <name type="scientific">Candidatus Gallacutalibacter pullicola</name>
    <dbReference type="NCBI Taxonomy" id="2840830"/>
    <lineage>
        <taxon>Bacteria</taxon>
        <taxon>Bacillati</taxon>
        <taxon>Bacillota</taxon>
        <taxon>Clostridia</taxon>
        <taxon>Eubacteriales</taxon>
        <taxon>Candidatus Gallacutalibacter</taxon>
    </lineage>
</organism>
<reference evidence="9" key="2">
    <citation type="journal article" date="2021" name="PeerJ">
        <title>Extensive microbial diversity within the chicken gut microbiome revealed by metagenomics and culture.</title>
        <authorList>
            <person name="Gilroy R."/>
            <person name="Ravi A."/>
            <person name="Getino M."/>
            <person name="Pursley I."/>
            <person name="Horton D.L."/>
            <person name="Alikhan N.F."/>
            <person name="Baker D."/>
            <person name="Gharbi K."/>
            <person name="Hall N."/>
            <person name="Watson M."/>
            <person name="Adriaenssens E.M."/>
            <person name="Foster-Nyarko E."/>
            <person name="Jarju S."/>
            <person name="Secka A."/>
            <person name="Antonio M."/>
            <person name="Oren A."/>
            <person name="Chaudhuri R.R."/>
            <person name="La Ragione R."/>
            <person name="Hildebrand F."/>
            <person name="Pallen M.J."/>
        </authorList>
    </citation>
    <scope>NUCLEOTIDE SEQUENCE</scope>
    <source>
        <strain evidence="9">ChiSjej1B19-7085</strain>
    </source>
</reference>
<dbReference type="EC" id="3.4.21.89" evidence="4 7"/>
<keyword evidence="5 7" id="KW-0378">Hydrolase</keyword>
<comment type="caution">
    <text evidence="9">The sequence shown here is derived from an EMBL/GenBank/DDBJ whole genome shotgun (WGS) entry which is preliminary data.</text>
</comment>
<dbReference type="GO" id="GO:0005886">
    <property type="term" value="C:plasma membrane"/>
    <property type="evidence" value="ECO:0007669"/>
    <property type="project" value="UniProtKB-SubCell"/>
</dbReference>
<keyword evidence="7" id="KW-0645">Protease</keyword>
<dbReference type="GO" id="GO:0004252">
    <property type="term" value="F:serine-type endopeptidase activity"/>
    <property type="evidence" value="ECO:0007669"/>
    <property type="project" value="InterPro"/>
</dbReference>
<dbReference type="InterPro" id="IPR036286">
    <property type="entry name" value="LexA/Signal_pep-like_sf"/>
</dbReference>
<keyword evidence="7" id="KW-0812">Transmembrane</keyword>
<dbReference type="GO" id="GO:0009003">
    <property type="term" value="F:signal peptidase activity"/>
    <property type="evidence" value="ECO:0007669"/>
    <property type="project" value="UniProtKB-EC"/>
</dbReference>
<evidence type="ECO:0000256" key="7">
    <source>
        <dbReference type="RuleBase" id="RU362042"/>
    </source>
</evidence>
<dbReference type="InterPro" id="IPR019758">
    <property type="entry name" value="Pept_S26A_signal_pept_1_CS"/>
</dbReference>
<proteinExistence type="inferred from homology"/>
<accession>A0A9D1DSW7</accession>
<dbReference type="AlphaFoldDB" id="A0A9D1DSW7"/>
<dbReference type="EMBL" id="DVHF01000153">
    <property type="protein sequence ID" value="HIR58348.1"/>
    <property type="molecule type" value="Genomic_DNA"/>
</dbReference>
<evidence type="ECO:0000256" key="1">
    <source>
        <dbReference type="ARBA" id="ARBA00000677"/>
    </source>
</evidence>
<sequence>MEEKKVATEEISGNEEDNQPGRGVLSAFDWFDSLALAVIVVVLLFSVVFRIPEVFGTSMLPNFEEKDRVLISCLERDFNQDDVVVVDARGTQLGERIIKRVIATEGQTVDIDFASGVVYVDGEPLDESAYIENGSTTHFEDMQFPQVVPEGCVFVLGDNRDVSMDSRSTQVGMIDTRYIIGKVRAIVFPFDHFRLFF</sequence>
<dbReference type="SUPFAM" id="SSF51306">
    <property type="entry name" value="LexA/Signal peptidase"/>
    <property type="match status" value="1"/>
</dbReference>
<dbReference type="Proteomes" id="UP000886785">
    <property type="component" value="Unassembled WGS sequence"/>
</dbReference>
<dbReference type="InterPro" id="IPR019533">
    <property type="entry name" value="Peptidase_S26"/>
</dbReference>
<dbReference type="PANTHER" id="PTHR43390:SF1">
    <property type="entry name" value="CHLOROPLAST PROCESSING PEPTIDASE"/>
    <property type="match status" value="1"/>
</dbReference>
<feature type="transmembrane region" description="Helical" evidence="7">
    <location>
        <begin position="30"/>
        <end position="49"/>
    </location>
</feature>
<dbReference type="PROSITE" id="PS00761">
    <property type="entry name" value="SPASE_I_3"/>
    <property type="match status" value="1"/>
</dbReference>
<evidence type="ECO:0000256" key="6">
    <source>
        <dbReference type="PIRSR" id="PIRSR600223-1"/>
    </source>
</evidence>
<dbReference type="PRINTS" id="PR00727">
    <property type="entry name" value="LEADERPTASE"/>
</dbReference>
<dbReference type="Gene3D" id="2.10.109.10">
    <property type="entry name" value="Umud Fragment, subunit A"/>
    <property type="match status" value="1"/>
</dbReference>
<dbReference type="CDD" id="cd06530">
    <property type="entry name" value="S26_SPase_I"/>
    <property type="match status" value="1"/>
</dbReference>
<evidence type="ECO:0000256" key="5">
    <source>
        <dbReference type="ARBA" id="ARBA00022801"/>
    </source>
</evidence>
<feature type="active site" evidence="6">
    <location>
        <position position="99"/>
    </location>
</feature>
<evidence type="ECO:0000256" key="3">
    <source>
        <dbReference type="ARBA" id="ARBA00009370"/>
    </source>
</evidence>
<evidence type="ECO:0000256" key="4">
    <source>
        <dbReference type="ARBA" id="ARBA00013208"/>
    </source>
</evidence>
<gene>
    <name evidence="9" type="primary">lepB</name>
    <name evidence="9" type="ORF">IAA54_11875</name>
</gene>
<dbReference type="PANTHER" id="PTHR43390">
    <property type="entry name" value="SIGNAL PEPTIDASE I"/>
    <property type="match status" value="1"/>
</dbReference>
<evidence type="ECO:0000256" key="2">
    <source>
        <dbReference type="ARBA" id="ARBA00004401"/>
    </source>
</evidence>
<dbReference type="InterPro" id="IPR000223">
    <property type="entry name" value="Pept_S26A_signal_pept_1"/>
</dbReference>
<comment type="similarity">
    <text evidence="3 7">Belongs to the peptidase S26 family.</text>
</comment>
<keyword evidence="7" id="KW-1133">Transmembrane helix</keyword>